<accession>A0A2U3LRR6</accession>
<evidence type="ECO:0000313" key="2">
    <source>
        <dbReference type="Proteomes" id="UP000238916"/>
    </source>
</evidence>
<proteinExistence type="predicted"/>
<reference evidence="2" key="1">
    <citation type="submission" date="2018-02" db="EMBL/GenBank/DDBJ databases">
        <authorList>
            <person name="Hausmann B."/>
        </authorList>
    </citation>
    <scope>NUCLEOTIDE SEQUENCE [LARGE SCALE GENOMIC DNA]</scope>
    <source>
        <strain evidence="2">Peat soil MAG SbF1</strain>
    </source>
</reference>
<dbReference type="EMBL" id="OMOF01000753">
    <property type="protein sequence ID" value="SPF54603.1"/>
    <property type="molecule type" value="Genomic_DNA"/>
</dbReference>
<gene>
    <name evidence="1" type="ORF">SBF1_7770002</name>
</gene>
<sequence length="57" mass="6032">MFGELVVVSIALSVLKGVSLLVSYINNNAFPKPLSGPDEARHLKILSTNATGNCQCT</sequence>
<dbReference type="Proteomes" id="UP000238916">
    <property type="component" value="Unassembled WGS sequence"/>
</dbReference>
<dbReference type="AlphaFoldDB" id="A0A2U3LRR6"/>
<protein>
    <submittedName>
        <fullName evidence="1">RNA polymerase sigma factor</fullName>
    </submittedName>
</protein>
<name>A0A2U3LRR6_9FIRM</name>
<evidence type="ECO:0000313" key="1">
    <source>
        <dbReference type="EMBL" id="SPF54603.1"/>
    </source>
</evidence>
<organism evidence="1 2">
    <name type="scientific">Candidatus Desulfosporosinus infrequens</name>
    <dbReference type="NCBI Taxonomy" id="2043169"/>
    <lineage>
        <taxon>Bacteria</taxon>
        <taxon>Bacillati</taxon>
        <taxon>Bacillota</taxon>
        <taxon>Clostridia</taxon>
        <taxon>Eubacteriales</taxon>
        <taxon>Desulfitobacteriaceae</taxon>
        <taxon>Desulfosporosinus</taxon>
    </lineage>
</organism>